<dbReference type="GO" id="GO:0009610">
    <property type="term" value="P:response to symbiotic fungus"/>
    <property type="evidence" value="ECO:0007669"/>
    <property type="project" value="UniProtKB-ARBA"/>
</dbReference>
<dbReference type="Gene3D" id="2.60.40.2310">
    <property type="match status" value="1"/>
</dbReference>
<dbReference type="CDD" id="cd02120">
    <property type="entry name" value="PA_subtilisin_like"/>
    <property type="match status" value="1"/>
</dbReference>
<dbReference type="Gene3D" id="3.40.50.200">
    <property type="entry name" value="Peptidase S8/S53 domain"/>
    <property type="match status" value="1"/>
</dbReference>
<gene>
    <name evidence="14" type="ORF">L484_025325</name>
</gene>
<evidence type="ECO:0000259" key="11">
    <source>
        <dbReference type="Pfam" id="PF02225"/>
    </source>
</evidence>
<feature type="active site" description="Charge relay system" evidence="8 9">
    <location>
        <position position="143"/>
    </location>
</feature>
<dbReference type="AlphaFoldDB" id="W9SIY5"/>
<keyword evidence="3" id="KW-0964">Secreted</keyword>
<comment type="subcellular location">
    <subcellularLocation>
        <location evidence="1">Secreted</location>
    </subcellularLocation>
</comment>
<name>W9SIY5_9ROSA</name>
<dbReference type="eggNOG" id="ENOG502QRA7">
    <property type="taxonomic scope" value="Eukaryota"/>
</dbReference>
<dbReference type="Pfam" id="PF17766">
    <property type="entry name" value="fn3_6"/>
    <property type="match status" value="1"/>
</dbReference>
<dbReference type="InterPro" id="IPR003137">
    <property type="entry name" value="PA_domain"/>
</dbReference>
<dbReference type="Pfam" id="PF00082">
    <property type="entry name" value="Peptidase_S8"/>
    <property type="match status" value="1"/>
</dbReference>
<evidence type="ECO:0000256" key="7">
    <source>
        <dbReference type="ARBA" id="ARBA00022825"/>
    </source>
</evidence>
<organism evidence="14 15">
    <name type="scientific">Morus notabilis</name>
    <dbReference type="NCBI Taxonomy" id="981085"/>
    <lineage>
        <taxon>Eukaryota</taxon>
        <taxon>Viridiplantae</taxon>
        <taxon>Streptophyta</taxon>
        <taxon>Embryophyta</taxon>
        <taxon>Tracheophyta</taxon>
        <taxon>Spermatophyta</taxon>
        <taxon>Magnoliopsida</taxon>
        <taxon>eudicotyledons</taxon>
        <taxon>Gunneridae</taxon>
        <taxon>Pentapetalae</taxon>
        <taxon>rosids</taxon>
        <taxon>fabids</taxon>
        <taxon>Rosales</taxon>
        <taxon>Moraceae</taxon>
        <taxon>Moreae</taxon>
        <taxon>Morus</taxon>
    </lineage>
</organism>
<dbReference type="PRINTS" id="PR00723">
    <property type="entry name" value="SUBTILISIN"/>
</dbReference>
<dbReference type="InterPro" id="IPR037045">
    <property type="entry name" value="S8pro/Inhibitor_I9_sf"/>
</dbReference>
<sequence length="809" mass="86837">MWSLPQQSGIRSDGLYRPNDHTRLHTYEEEIVEKNVYIVYLGAIPDVSYSPSSHHLSILRSVIQGSFVENSLVRSYTRSFNGFVAKLTDQEKQKLASNKEVVSIFPNNIFHTQTTRSWDFIGLKDTSNRKPTVESDTIVGVIDTGIWPESESFNDEDFGPPPKKWKGACKGGQNFTCNNKLIGARYYGTSSDIASAWDDVGHGTHTASTAAGNHVKGASFYGIAKGTARGGVPSARIAAYKVCDAAGCSSEALFAAFDDAIADGVDIITISIGSNAAQDFANDPIAIGAFHAMVKGILTLNSAGNNGPDPGSVSSVAPWMMSVAASSTDRRIVDNVVLDDGMTLIGNSVNSFELNFTLFPLVHGANASTKCSVFSASSCEAGCLDKDLVKGKIVLCDSRDGISEAYNAGAVGLIYANDRAGDVSFIVPLPAVALENDTYTYVLDYIRRSPSPAQATILKSEAKIDDSAPRVASFSSRGPNAITPDILKPDISAPGVDILASYSLIVPPSSFPQDKRRVKFNIESGTSMSCPHVAGAAAYVKTFHPDWSPSAIGSSLMTTAWLMNKTKGLSGEFDYGSGHVNPVQAINPGLVYDAFEADYIKFLCSIGLDDKKVRLISGHKSSCPEGSEPGSPRDLNYPSMAAQVSDGVQVAIKFHRRVKNVGNSNSTYKASIFPKTKFDIKVKPSVLSFKSLNEEKSFDVIVAGTGLPLNSMVSTSLVWSDGIHSVGSPIVLHNHVETSQDMVSDHQTDVDSLRNDTSPEYGGGVRRQRLTESFFVVDLAPTSPNLTLLSPLVRSISHHSACNSTYRDR</sequence>
<dbReference type="CDD" id="cd04852">
    <property type="entry name" value="Peptidases_S8_3"/>
    <property type="match status" value="1"/>
</dbReference>
<keyword evidence="7 9" id="KW-0720">Serine protease</keyword>
<dbReference type="GO" id="GO:0009609">
    <property type="term" value="P:response to symbiotic bacterium"/>
    <property type="evidence" value="ECO:0007669"/>
    <property type="project" value="UniProtKB-ARBA"/>
</dbReference>
<dbReference type="Proteomes" id="UP000030645">
    <property type="component" value="Unassembled WGS sequence"/>
</dbReference>
<evidence type="ECO:0000256" key="6">
    <source>
        <dbReference type="ARBA" id="ARBA00022801"/>
    </source>
</evidence>
<reference evidence="15" key="1">
    <citation type="submission" date="2013-01" db="EMBL/GenBank/DDBJ databases">
        <title>Draft Genome Sequence of a Mulberry Tree, Morus notabilis C.K. Schneid.</title>
        <authorList>
            <person name="He N."/>
            <person name="Zhao S."/>
        </authorList>
    </citation>
    <scope>NUCLEOTIDE SEQUENCE</scope>
</reference>
<dbReference type="InterPro" id="IPR045051">
    <property type="entry name" value="SBT"/>
</dbReference>
<dbReference type="PANTHER" id="PTHR10795">
    <property type="entry name" value="PROPROTEIN CONVERTASE SUBTILISIN/KEXIN"/>
    <property type="match status" value="1"/>
</dbReference>
<protein>
    <recommendedName>
        <fullName evidence="16">Cucumisin</fullName>
    </recommendedName>
</protein>
<dbReference type="InterPro" id="IPR015500">
    <property type="entry name" value="Peptidase_S8_subtilisin-rel"/>
</dbReference>
<evidence type="ECO:0000256" key="5">
    <source>
        <dbReference type="ARBA" id="ARBA00022729"/>
    </source>
</evidence>
<dbReference type="InterPro" id="IPR000209">
    <property type="entry name" value="Peptidase_S8/S53_dom"/>
</dbReference>
<dbReference type="InterPro" id="IPR036852">
    <property type="entry name" value="Peptidase_S8/S53_dom_sf"/>
</dbReference>
<keyword evidence="4 9" id="KW-0645">Protease</keyword>
<evidence type="ECO:0000256" key="8">
    <source>
        <dbReference type="PIRSR" id="PIRSR615500-1"/>
    </source>
</evidence>
<evidence type="ECO:0000313" key="15">
    <source>
        <dbReference type="Proteomes" id="UP000030645"/>
    </source>
</evidence>
<dbReference type="InterPro" id="IPR010259">
    <property type="entry name" value="S8pro/Inhibitor_I9"/>
</dbReference>
<evidence type="ECO:0000259" key="12">
    <source>
        <dbReference type="Pfam" id="PF05922"/>
    </source>
</evidence>
<keyword evidence="5" id="KW-0732">Signal</keyword>
<feature type="domain" description="Subtilisin-like protease fibronectin type-III" evidence="13">
    <location>
        <begin position="634"/>
        <end position="731"/>
    </location>
</feature>
<evidence type="ECO:0000313" key="14">
    <source>
        <dbReference type="EMBL" id="EXC10741.1"/>
    </source>
</evidence>
<dbReference type="InterPro" id="IPR041469">
    <property type="entry name" value="Subtilisin-like_FN3"/>
</dbReference>
<evidence type="ECO:0000259" key="10">
    <source>
        <dbReference type="Pfam" id="PF00082"/>
    </source>
</evidence>
<evidence type="ECO:0000256" key="1">
    <source>
        <dbReference type="ARBA" id="ARBA00004613"/>
    </source>
</evidence>
<feature type="domain" description="Inhibitor I9" evidence="12">
    <location>
        <begin position="36"/>
        <end position="112"/>
    </location>
</feature>
<evidence type="ECO:0000256" key="3">
    <source>
        <dbReference type="ARBA" id="ARBA00022525"/>
    </source>
</evidence>
<keyword evidence="15" id="KW-1185">Reference proteome</keyword>
<evidence type="ECO:0000256" key="9">
    <source>
        <dbReference type="PROSITE-ProRule" id="PRU01240"/>
    </source>
</evidence>
<dbReference type="GO" id="GO:0004252">
    <property type="term" value="F:serine-type endopeptidase activity"/>
    <property type="evidence" value="ECO:0007669"/>
    <property type="project" value="UniProtKB-UniRule"/>
</dbReference>
<dbReference type="InterPro" id="IPR034197">
    <property type="entry name" value="Peptidases_S8_3"/>
</dbReference>
<dbReference type="Gene3D" id="3.50.30.30">
    <property type="match status" value="1"/>
</dbReference>
<dbReference type="GO" id="GO:0005576">
    <property type="term" value="C:extracellular region"/>
    <property type="evidence" value="ECO:0007669"/>
    <property type="project" value="UniProtKB-SubCell"/>
</dbReference>
<feature type="domain" description="PA" evidence="11">
    <location>
        <begin position="360"/>
        <end position="424"/>
    </location>
</feature>
<dbReference type="PROSITE" id="PS00138">
    <property type="entry name" value="SUBTILASE_SER"/>
    <property type="match status" value="1"/>
</dbReference>
<evidence type="ECO:0000259" key="13">
    <source>
        <dbReference type="Pfam" id="PF17766"/>
    </source>
</evidence>
<dbReference type="Pfam" id="PF02225">
    <property type="entry name" value="PA"/>
    <property type="match status" value="1"/>
</dbReference>
<feature type="domain" description="Peptidase S8/S53" evidence="10">
    <location>
        <begin position="135"/>
        <end position="576"/>
    </location>
</feature>
<dbReference type="SUPFAM" id="SSF52743">
    <property type="entry name" value="Subtilisin-like"/>
    <property type="match status" value="1"/>
</dbReference>
<evidence type="ECO:0000256" key="4">
    <source>
        <dbReference type="ARBA" id="ARBA00022670"/>
    </source>
</evidence>
<feature type="active site" description="Charge relay system" evidence="8 9">
    <location>
        <position position="202"/>
    </location>
</feature>
<keyword evidence="6 9" id="KW-0378">Hydrolase</keyword>
<dbReference type="Pfam" id="PF05922">
    <property type="entry name" value="Inhibitor_I9"/>
    <property type="match status" value="1"/>
</dbReference>
<dbReference type="PROSITE" id="PS51892">
    <property type="entry name" value="SUBTILASE"/>
    <property type="match status" value="1"/>
</dbReference>
<dbReference type="GO" id="GO:0006508">
    <property type="term" value="P:proteolysis"/>
    <property type="evidence" value="ECO:0007669"/>
    <property type="project" value="UniProtKB-KW"/>
</dbReference>
<comment type="similarity">
    <text evidence="2 9">Belongs to the peptidase S8 family.</text>
</comment>
<proteinExistence type="inferred from homology"/>
<dbReference type="Gene3D" id="3.30.70.80">
    <property type="entry name" value="Peptidase S8 propeptide/proteinase inhibitor I9"/>
    <property type="match status" value="1"/>
</dbReference>
<dbReference type="EMBL" id="KE345646">
    <property type="protein sequence ID" value="EXC10741.1"/>
    <property type="molecule type" value="Genomic_DNA"/>
</dbReference>
<evidence type="ECO:0000256" key="2">
    <source>
        <dbReference type="ARBA" id="ARBA00011073"/>
    </source>
</evidence>
<accession>W9SIY5</accession>
<dbReference type="FunFam" id="3.40.50.200:FF:000006">
    <property type="entry name" value="Subtilisin-like protease SBT1.5"/>
    <property type="match status" value="1"/>
</dbReference>
<dbReference type="InterPro" id="IPR023828">
    <property type="entry name" value="Peptidase_S8_Ser-AS"/>
</dbReference>
<evidence type="ECO:0008006" key="16">
    <source>
        <dbReference type="Google" id="ProtNLM"/>
    </source>
</evidence>
<feature type="active site" description="Charge relay system" evidence="8 9">
    <location>
        <position position="527"/>
    </location>
</feature>